<dbReference type="InterPro" id="IPR050239">
    <property type="entry name" value="Sigma-70_RNA_pol_init_factors"/>
</dbReference>
<dbReference type="PRINTS" id="PR00046">
    <property type="entry name" value="SIGMA70FCT"/>
</dbReference>
<dbReference type="GO" id="GO:0016987">
    <property type="term" value="F:sigma factor activity"/>
    <property type="evidence" value="ECO:0007669"/>
    <property type="project" value="UniProtKB-KW"/>
</dbReference>
<dbReference type="Gene3D" id="1.10.10.10">
    <property type="entry name" value="Winged helix-like DNA-binding domain superfamily/Winged helix DNA-binding domain"/>
    <property type="match status" value="2"/>
</dbReference>
<dbReference type="InterPro" id="IPR000943">
    <property type="entry name" value="RNA_pol_sigma70"/>
</dbReference>
<keyword evidence="2" id="KW-0805">Transcription regulation</keyword>
<evidence type="ECO:0000256" key="3">
    <source>
        <dbReference type="ARBA" id="ARBA00023082"/>
    </source>
</evidence>
<dbReference type="InterPro" id="IPR013324">
    <property type="entry name" value="RNA_pol_sigma_r3/r4-like"/>
</dbReference>
<dbReference type="AlphaFoldDB" id="A0AAV3Q716"/>
<dbReference type="InterPro" id="IPR007630">
    <property type="entry name" value="RNA_pol_sigma70_r4"/>
</dbReference>
<dbReference type="EMBL" id="BAABME010003295">
    <property type="protein sequence ID" value="GAA0158253.1"/>
    <property type="molecule type" value="Genomic_DNA"/>
</dbReference>
<evidence type="ECO:0000256" key="2">
    <source>
        <dbReference type="ARBA" id="ARBA00023015"/>
    </source>
</evidence>
<dbReference type="PROSITE" id="PS00716">
    <property type="entry name" value="SIGMA70_2"/>
    <property type="match status" value="1"/>
</dbReference>
<feature type="domain" description="RNA polymerase sigma-70" evidence="6">
    <location>
        <begin position="639"/>
        <end position="665"/>
    </location>
</feature>
<dbReference type="GO" id="GO:0006352">
    <property type="term" value="P:DNA-templated transcription initiation"/>
    <property type="evidence" value="ECO:0007669"/>
    <property type="project" value="InterPro"/>
</dbReference>
<keyword evidence="4" id="KW-0238">DNA-binding</keyword>
<evidence type="ECO:0000313" key="7">
    <source>
        <dbReference type="EMBL" id="GAA0158253.1"/>
    </source>
</evidence>
<dbReference type="Gene3D" id="1.10.601.10">
    <property type="entry name" value="RNA Polymerase Primary Sigma Factor"/>
    <property type="match status" value="1"/>
</dbReference>
<gene>
    <name evidence="7" type="ORF">LIER_15332</name>
</gene>
<dbReference type="SUPFAM" id="SSF88946">
    <property type="entry name" value="Sigma2 domain of RNA polymerase sigma factors"/>
    <property type="match status" value="1"/>
</dbReference>
<comment type="caution">
    <text evidence="7">The sequence shown here is derived from an EMBL/GenBank/DDBJ whole genome shotgun (WGS) entry which is preliminary data.</text>
</comment>
<evidence type="ECO:0000256" key="1">
    <source>
        <dbReference type="ARBA" id="ARBA00007788"/>
    </source>
</evidence>
<dbReference type="Pfam" id="PF04545">
    <property type="entry name" value="Sigma70_r4"/>
    <property type="match status" value="1"/>
</dbReference>
<evidence type="ECO:0000256" key="5">
    <source>
        <dbReference type="ARBA" id="ARBA00023163"/>
    </source>
</evidence>
<proteinExistence type="inferred from homology"/>
<sequence length="680" mass="76074">MSCLLSQFKCLPHTFSANLNSPQPQHSKCKETIKMRTQCVLSASRMARTATTTVIDVDKLQHQSLEANPDPLPGQRTWRLPVSTTTAALNLEQLRILSLETHPSSESVNRRWIYTGTAVPPIEARHVAPLTKETFRTSDEAEAFITATASEAVALAKEALEVAKDATWMFNFSNSIMADTFPAATPYLNHPLPKFGDIELVPEELQLLTNDEAFIAATAAKVVSLAQTALEVAKDAALMINSSNSITSDTNPAAKSYSKNSISENIGLGQCVEVGRLRESADFSLGEIDALLRPHSEYDDTEATPEELKLLDAELERSILVRSRRQTEQRSKRTRAAEKAAADIMLVKSGSTSTSQKKPSSQDVVHPDRLRYFRGRSSNSRLLSATEEKQLSEGIQGLLKLERLQEELTLRCGAQPTFPQWAMAAGIDQKTLRQRLNYGILCKDKMVKSNIRLVISIAKHFQGSGMSLQDLVQEGCRGLIIGAEKFDASKGFKFSTYAHWWIKQSVHKFLSDHSRTIRLPLHTVEATCRVKEARKQLFNKNGRLPDDKELAEATGFSMKKLSAVLLIPKAPRSLDQKIGINQNLKPSEVISDPEVETSEDLLIKKIMRDDLDKVLDTLKPREKQVVRWRFGLEDGRTKTLQEIGELLGVSRERIRQIESCAFRKLKTKKITKHMQQYILS</sequence>
<dbReference type="InterPro" id="IPR014284">
    <property type="entry name" value="RNA_pol_sigma-70_dom"/>
</dbReference>
<evidence type="ECO:0000256" key="4">
    <source>
        <dbReference type="ARBA" id="ARBA00023125"/>
    </source>
</evidence>
<reference evidence="7 8" key="1">
    <citation type="submission" date="2024-01" db="EMBL/GenBank/DDBJ databases">
        <title>The complete chloroplast genome sequence of Lithospermum erythrorhizon: insights into the phylogenetic relationship among Boraginaceae species and the maternal lineages of purple gromwells.</title>
        <authorList>
            <person name="Okada T."/>
            <person name="Watanabe K."/>
        </authorList>
    </citation>
    <scope>NUCLEOTIDE SEQUENCE [LARGE SCALE GENOMIC DNA]</scope>
</reference>
<dbReference type="SUPFAM" id="SSF88659">
    <property type="entry name" value="Sigma3 and sigma4 domains of RNA polymerase sigma factors"/>
    <property type="match status" value="2"/>
</dbReference>
<name>A0AAV3Q716_LITER</name>
<dbReference type="Proteomes" id="UP001454036">
    <property type="component" value="Unassembled WGS sequence"/>
</dbReference>
<dbReference type="GO" id="GO:0003677">
    <property type="term" value="F:DNA binding"/>
    <property type="evidence" value="ECO:0007669"/>
    <property type="project" value="UniProtKB-KW"/>
</dbReference>
<accession>A0AAV3Q716</accession>
<dbReference type="PANTHER" id="PTHR30603:SF57">
    <property type="entry name" value="RNA POLYMERASE SIGMA FACTOR SIGB"/>
    <property type="match status" value="1"/>
</dbReference>
<dbReference type="Pfam" id="PF04539">
    <property type="entry name" value="Sigma70_r3"/>
    <property type="match status" value="1"/>
</dbReference>
<dbReference type="InterPro" id="IPR036388">
    <property type="entry name" value="WH-like_DNA-bd_sf"/>
</dbReference>
<evidence type="ECO:0000313" key="8">
    <source>
        <dbReference type="Proteomes" id="UP001454036"/>
    </source>
</evidence>
<comment type="similarity">
    <text evidence="1">Belongs to the sigma-70 factor family.</text>
</comment>
<dbReference type="GO" id="GO:0071482">
    <property type="term" value="P:cellular response to light stimulus"/>
    <property type="evidence" value="ECO:0007669"/>
    <property type="project" value="UniProtKB-ARBA"/>
</dbReference>
<dbReference type="InterPro" id="IPR007624">
    <property type="entry name" value="RNA_pol_sigma70_r3"/>
</dbReference>
<dbReference type="InterPro" id="IPR007627">
    <property type="entry name" value="RNA_pol_sigma70_r2"/>
</dbReference>
<dbReference type="Pfam" id="PF04542">
    <property type="entry name" value="Sigma70_r2"/>
    <property type="match status" value="1"/>
</dbReference>
<organism evidence="7 8">
    <name type="scientific">Lithospermum erythrorhizon</name>
    <name type="common">Purple gromwell</name>
    <name type="synonym">Lithospermum officinale var. erythrorhizon</name>
    <dbReference type="NCBI Taxonomy" id="34254"/>
    <lineage>
        <taxon>Eukaryota</taxon>
        <taxon>Viridiplantae</taxon>
        <taxon>Streptophyta</taxon>
        <taxon>Embryophyta</taxon>
        <taxon>Tracheophyta</taxon>
        <taxon>Spermatophyta</taxon>
        <taxon>Magnoliopsida</taxon>
        <taxon>eudicotyledons</taxon>
        <taxon>Gunneridae</taxon>
        <taxon>Pentapetalae</taxon>
        <taxon>asterids</taxon>
        <taxon>lamiids</taxon>
        <taxon>Boraginales</taxon>
        <taxon>Boraginaceae</taxon>
        <taxon>Boraginoideae</taxon>
        <taxon>Lithospermeae</taxon>
        <taxon>Lithospermum</taxon>
    </lineage>
</organism>
<dbReference type="CDD" id="cd06171">
    <property type="entry name" value="Sigma70_r4"/>
    <property type="match status" value="1"/>
</dbReference>
<protein>
    <submittedName>
        <fullName evidence="7">Winged helix/forkhead transcription factor</fullName>
    </submittedName>
</protein>
<dbReference type="PANTHER" id="PTHR30603">
    <property type="entry name" value="RNA POLYMERASE SIGMA FACTOR RPO"/>
    <property type="match status" value="1"/>
</dbReference>
<evidence type="ECO:0000259" key="6">
    <source>
        <dbReference type="PROSITE" id="PS00716"/>
    </source>
</evidence>
<dbReference type="InterPro" id="IPR013325">
    <property type="entry name" value="RNA_pol_sigma_r2"/>
</dbReference>
<keyword evidence="8" id="KW-1185">Reference proteome</keyword>
<keyword evidence="3" id="KW-0731">Sigma factor</keyword>
<dbReference type="NCBIfam" id="TIGR02937">
    <property type="entry name" value="sigma70-ECF"/>
    <property type="match status" value="1"/>
</dbReference>
<keyword evidence="5" id="KW-0804">Transcription</keyword>